<evidence type="ECO:0000259" key="16">
    <source>
        <dbReference type="SMART" id="SM00747"/>
    </source>
</evidence>
<keyword evidence="18" id="KW-1185">Reference proteome</keyword>
<dbReference type="Pfam" id="PF05730">
    <property type="entry name" value="CFEM"/>
    <property type="match status" value="1"/>
</dbReference>
<keyword evidence="6" id="KW-0349">Heme</keyword>
<dbReference type="SMART" id="SM00747">
    <property type="entry name" value="CFEM"/>
    <property type="match status" value="1"/>
</dbReference>
<proteinExistence type="inferred from homology"/>
<keyword evidence="11" id="KW-1015">Disulfide bond</keyword>
<feature type="signal peptide" evidence="15">
    <location>
        <begin position="1"/>
        <end position="25"/>
    </location>
</feature>
<evidence type="ECO:0000256" key="10">
    <source>
        <dbReference type="ARBA" id="ARBA00023136"/>
    </source>
</evidence>
<evidence type="ECO:0000256" key="15">
    <source>
        <dbReference type="SAM" id="SignalP"/>
    </source>
</evidence>
<keyword evidence="5" id="KW-0964">Secreted</keyword>
<evidence type="ECO:0000256" key="7">
    <source>
        <dbReference type="ARBA" id="ARBA00022723"/>
    </source>
</evidence>
<dbReference type="InterPro" id="IPR051735">
    <property type="entry name" value="CFEM_domain"/>
</dbReference>
<dbReference type="EMBL" id="JAACJL010000015">
    <property type="protein sequence ID" value="KAF4621496.1"/>
    <property type="molecule type" value="Genomic_DNA"/>
</dbReference>
<dbReference type="Proteomes" id="UP000521872">
    <property type="component" value="Unassembled WGS sequence"/>
</dbReference>
<keyword evidence="4" id="KW-1003">Cell membrane</keyword>
<keyword evidence="10" id="KW-0472">Membrane</keyword>
<keyword evidence="7" id="KW-0479">Metal-binding</keyword>
<gene>
    <name evidence="17" type="ORF">D9613_001247</name>
</gene>
<comment type="similarity">
    <text evidence="3">Belongs to the RBT5 family.</text>
</comment>
<evidence type="ECO:0000256" key="9">
    <source>
        <dbReference type="ARBA" id="ARBA00023004"/>
    </source>
</evidence>
<dbReference type="GO" id="GO:0005886">
    <property type="term" value="C:plasma membrane"/>
    <property type="evidence" value="ECO:0007669"/>
    <property type="project" value="UniProtKB-SubCell"/>
</dbReference>
<feature type="region of interest" description="Disordered" evidence="14">
    <location>
        <begin position="105"/>
        <end position="186"/>
    </location>
</feature>
<dbReference type="GO" id="GO:0046872">
    <property type="term" value="F:metal ion binding"/>
    <property type="evidence" value="ECO:0007669"/>
    <property type="project" value="UniProtKB-KW"/>
</dbReference>
<evidence type="ECO:0000256" key="8">
    <source>
        <dbReference type="ARBA" id="ARBA00022729"/>
    </source>
</evidence>
<reference evidence="17 18" key="1">
    <citation type="submission" date="2019-12" db="EMBL/GenBank/DDBJ databases">
        <authorList>
            <person name="Floudas D."/>
            <person name="Bentzer J."/>
            <person name="Ahren D."/>
            <person name="Johansson T."/>
            <person name="Persson P."/>
            <person name="Tunlid A."/>
        </authorList>
    </citation>
    <scope>NUCLEOTIDE SEQUENCE [LARGE SCALE GENOMIC DNA]</scope>
    <source>
        <strain evidence="17 18">CBS 102.39</strain>
    </source>
</reference>
<evidence type="ECO:0000256" key="14">
    <source>
        <dbReference type="SAM" id="MobiDB-lite"/>
    </source>
</evidence>
<dbReference type="PANTHER" id="PTHR37928">
    <property type="entry name" value="CFEM DOMAIN PROTEIN (AFU_ORTHOLOGUE AFUA_6G14090)"/>
    <property type="match status" value="1"/>
</dbReference>
<evidence type="ECO:0000256" key="4">
    <source>
        <dbReference type="ARBA" id="ARBA00022475"/>
    </source>
</evidence>
<evidence type="ECO:0000313" key="17">
    <source>
        <dbReference type="EMBL" id="KAF4621496.1"/>
    </source>
</evidence>
<keyword evidence="12" id="KW-0325">Glycoprotein</keyword>
<accession>A0A8H4R2C0</accession>
<keyword evidence="13" id="KW-0449">Lipoprotein</keyword>
<feature type="chain" id="PRO_5034841311" description="CFEM domain-containing protein" evidence="15">
    <location>
        <begin position="26"/>
        <end position="242"/>
    </location>
</feature>
<keyword evidence="9" id="KW-0408">Iron</keyword>
<name>A0A8H4R2C0_9AGAR</name>
<evidence type="ECO:0000313" key="18">
    <source>
        <dbReference type="Proteomes" id="UP000521872"/>
    </source>
</evidence>
<evidence type="ECO:0000256" key="12">
    <source>
        <dbReference type="ARBA" id="ARBA00023180"/>
    </source>
</evidence>
<protein>
    <recommendedName>
        <fullName evidence="16">CFEM domain-containing protein</fullName>
    </recommendedName>
</protein>
<evidence type="ECO:0000256" key="6">
    <source>
        <dbReference type="ARBA" id="ARBA00022617"/>
    </source>
</evidence>
<evidence type="ECO:0000256" key="2">
    <source>
        <dbReference type="ARBA" id="ARBA00004613"/>
    </source>
</evidence>
<dbReference type="GO" id="GO:0005576">
    <property type="term" value="C:extracellular region"/>
    <property type="evidence" value="ECO:0007669"/>
    <property type="project" value="UniProtKB-SubCell"/>
</dbReference>
<evidence type="ECO:0000256" key="13">
    <source>
        <dbReference type="ARBA" id="ARBA00023288"/>
    </source>
</evidence>
<dbReference type="InterPro" id="IPR008427">
    <property type="entry name" value="Extracellular_membr_CFEM_dom"/>
</dbReference>
<organism evidence="17 18">
    <name type="scientific">Agrocybe pediades</name>
    <dbReference type="NCBI Taxonomy" id="84607"/>
    <lineage>
        <taxon>Eukaryota</taxon>
        <taxon>Fungi</taxon>
        <taxon>Dikarya</taxon>
        <taxon>Basidiomycota</taxon>
        <taxon>Agaricomycotina</taxon>
        <taxon>Agaricomycetes</taxon>
        <taxon>Agaricomycetidae</taxon>
        <taxon>Agaricales</taxon>
        <taxon>Agaricineae</taxon>
        <taxon>Strophariaceae</taxon>
        <taxon>Agrocybe</taxon>
    </lineage>
</organism>
<evidence type="ECO:0000256" key="1">
    <source>
        <dbReference type="ARBA" id="ARBA00004609"/>
    </source>
</evidence>
<comment type="subcellular location">
    <subcellularLocation>
        <location evidence="1">Cell membrane</location>
        <topology evidence="1">Lipid-anchor</topology>
        <topology evidence="1">GPI-anchor</topology>
    </subcellularLocation>
    <subcellularLocation>
        <location evidence="2">Secreted</location>
    </subcellularLocation>
</comment>
<evidence type="ECO:0000256" key="3">
    <source>
        <dbReference type="ARBA" id="ARBA00010031"/>
    </source>
</evidence>
<sequence length="242" mass="23687">MLFNTRILFAGAFIVSMSGAAFVAAASINDMPPCGTPCAQTAANAVGCNLSDATPDRQCLCSHQSWVDATNQCARSSCEREDIGPVSGALSDFCSDVNISISTSATPTLSSSSSSASASSSGVSASVTRSSSSSGSIRPSSTTSSGTTTPATHIFTSSTSPASTTKEAAAAAGSGTSTTSGAPSLSLSSTSISGTLVIVTATLPDDSGATGLPSAAVSARMMKGVMGTGIMSALVLVLVQAL</sequence>
<dbReference type="PANTHER" id="PTHR37928:SF2">
    <property type="entry name" value="GPI ANCHORED CFEM DOMAIN PROTEIN (AFU_ORTHOLOGUE AFUA_6G10580)"/>
    <property type="match status" value="1"/>
</dbReference>
<feature type="domain" description="CFEM" evidence="16">
    <location>
        <begin position="27"/>
        <end position="95"/>
    </location>
</feature>
<evidence type="ECO:0000256" key="11">
    <source>
        <dbReference type="ARBA" id="ARBA00023157"/>
    </source>
</evidence>
<keyword evidence="8 15" id="KW-0732">Signal</keyword>
<dbReference type="AlphaFoldDB" id="A0A8H4R2C0"/>
<comment type="caution">
    <text evidence="17">The sequence shown here is derived from an EMBL/GenBank/DDBJ whole genome shotgun (WGS) entry which is preliminary data.</text>
</comment>
<evidence type="ECO:0000256" key="5">
    <source>
        <dbReference type="ARBA" id="ARBA00022525"/>
    </source>
</evidence>